<evidence type="ECO:0000256" key="10">
    <source>
        <dbReference type="SAM" id="Phobius"/>
    </source>
</evidence>
<evidence type="ECO:0000256" key="6">
    <source>
        <dbReference type="ARBA" id="ARBA00023053"/>
    </source>
</evidence>
<proteinExistence type="predicted"/>
<feature type="transmembrane region" description="Helical" evidence="10">
    <location>
        <begin position="6"/>
        <end position="25"/>
    </location>
</feature>
<dbReference type="EMBL" id="CAJZBQ010000052">
    <property type="protein sequence ID" value="CAG9330973.1"/>
    <property type="molecule type" value="Genomic_DNA"/>
</dbReference>
<evidence type="ECO:0000256" key="5">
    <source>
        <dbReference type="ARBA" id="ARBA00022989"/>
    </source>
</evidence>
<evidence type="ECO:0000259" key="11">
    <source>
        <dbReference type="Pfam" id="PF00999"/>
    </source>
</evidence>
<feature type="transmembrane region" description="Helical" evidence="10">
    <location>
        <begin position="60"/>
        <end position="79"/>
    </location>
</feature>
<gene>
    <name evidence="12" type="ORF">BSTOLATCC_MIC52382</name>
</gene>
<evidence type="ECO:0000256" key="1">
    <source>
        <dbReference type="ARBA" id="ARBA00004651"/>
    </source>
</evidence>
<name>A0AAU9K5S0_9CILI</name>
<feature type="transmembrane region" description="Helical" evidence="10">
    <location>
        <begin position="322"/>
        <end position="349"/>
    </location>
</feature>
<accession>A0AAU9K5S0</accession>
<evidence type="ECO:0000256" key="7">
    <source>
        <dbReference type="ARBA" id="ARBA00023065"/>
    </source>
</evidence>
<feature type="transmembrane region" description="Helical" evidence="10">
    <location>
        <begin position="391"/>
        <end position="414"/>
    </location>
</feature>
<dbReference type="PANTHER" id="PTHR10110">
    <property type="entry name" value="SODIUM/HYDROGEN EXCHANGER"/>
    <property type="match status" value="1"/>
</dbReference>
<protein>
    <recommendedName>
        <fullName evidence="11">Cation/H+ exchanger transmembrane domain-containing protein</fullName>
    </recommendedName>
</protein>
<evidence type="ECO:0000256" key="3">
    <source>
        <dbReference type="ARBA" id="ARBA00022475"/>
    </source>
</evidence>
<feature type="transmembrane region" description="Helical" evidence="10">
    <location>
        <begin position="293"/>
        <end position="310"/>
    </location>
</feature>
<keyword evidence="9" id="KW-0739">Sodium transport</keyword>
<keyword evidence="7" id="KW-0406">Ion transport</keyword>
<evidence type="ECO:0000256" key="4">
    <source>
        <dbReference type="ARBA" id="ARBA00022692"/>
    </source>
</evidence>
<feature type="transmembrane region" description="Helical" evidence="10">
    <location>
        <begin position="86"/>
        <end position="116"/>
    </location>
</feature>
<sequence>MAALVVESILCTILVSIFMVLSVYIPTWKINYFHESGIIIIIGICIGLFMDGIGDPLAKFNSQIFFDFMLPFLILSSGYNMKRRRFFANIGIILLLGIIGTLFQFILVSLSAYLFSLGGALKDLEGQTYHFSPKEAIAIGALLASSDSACVLALVNESKAPKLHSIIFGESIMNDAMSILLIHTLPMVSLTSVSASEVFVFLGVFLYYAVTSILLGIFFGVVSAILTRNFEILREDPSKSIALQLYVSLMSYMCAQALGLAENVTLMVCGIISGHYAWHNLGKTSKIVASNGISFIGDAAEALIFSYLGLTAFSYKNDHIDFIYIFTIICSILIARLLSTVLLLWAARIVTKSKFHMTKRAISIVWMGGLIRGAVAYALALDLDYKDKKMITITVLGVVITTAVIFGSLLPLWVAKIKPDGLDIVSVANEIRDESLSMSVFGKRKSLYITKEEVLPKNWIHRHWKIIDEKYIKPCLIHPDPLKTHYREVEELNERMQEAVEMSMESISMSFKERNSQDTSAFFGREMN</sequence>
<organism evidence="12 13">
    <name type="scientific">Blepharisma stoltei</name>
    <dbReference type="NCBI Taxonomy" id="1481888"/>
    <lineage>
        <taxon>Eukaryota</taxon>
        <taxon>Sar</taxon>
        <taxon>Alveolata</taxon>
        <taxon>Ciliophora</taxon>
        <taxon>Postciliodesmatophora</taxon>
        <taxon>Heterotrichea</taxon>
        <taxon>Heterotrichida</taxon>
        <taxon>Blepharismidae</taxon>
        <taxon>Blepharisma</taxon>
    </lineage>
</organism>
<keyword evidence="13" id="KW-1185">Reference proteome</keyword>
<feature type="transmembrane region" description="Helical" evidence="10">
    <location>
        <begin position="176"/>
        <end position="193"/>
    </location>
</feature>
<dbReference type="InterPro" id="IPR018422">
    <property type="entry name" value="Cation/H_exchanger_CPA1"/>
</dbReference>
<dbReference type="Pfam" id="PF00999">
    <property type="entry name" value="Na_H_Exchanger"/>
    <property type="match status" value="1"/>
</dbReference>
<evidence type="ECO:0000313" key="12">
    <source>
        <dbReference type="EMBL" id="CAG9330973.1"/>
    </source>
</evidence>
<evidence type="ECO:0000256" key="8">
    <source>
        <dbReference type="ARBA" id="ARBA00023136"/>
    </source>
</evidence>
<feature type="transmembrane region" description="Helical" evidence="10">
    <location>
        <begin position="37"/>
        <end position="54"/>
    </location>
</feature>
<feature type="transmembrane region" description="Helical" evidence="10">
    <location>
        <begin position="361"/>
        <end position="379"/>
    </location>
</feature>
<dbReference type="Proteomes" id="UP001162131">
    <property type="component" value="Unassembled WGS sequence"/>
</dbReference>
<evidence type="ECO:0000256" key="2">
    <source>
        <dbReference type="ARBA" id="ARBA00022448"/>
    </source>
</evidence>
<keyword evidence="2" id="KW-0813">Transport</keyword>
<comment type="caution">
    <text evidence="12">The sequence shown here is derived from an EMBL/GenBank/DDBJ whole genome shotgun (WGS) entry which is preliminary data.</text>
</comment>
<evidence type="ECO:0000256" key="9">
    <source>
        <dbReference type="ARBA" id="ARBA00023201"/>
    </source>
</evidence>
<feature type="domain" description="Cation/H+ exchanger transmembrane" evidence="11">
    <location>
        <begin position="28"/>
        <end position="415"/>
    </location>
</feature>
<dbReference type="InterPro" id="IPR006153">
    <property type="entry name" value="Cation/H_exchanger_TM"/>
</dbReference>
<feature type="transmembrane region" description="Helical" evidence="10">
    <location>
        <begin position="205"/>
        <end position="228"/>
    </location>
</feature>
<dbReference type="GO" id="GO:0051453">
    <property type="term" value="P:regulation of intracellular pH"/>
    <property type="evidence" value="ECO:0007669"/>
    <property type="project" value="TreeGrafter"/>
</dbReference>
<dbReference type="GO" id="GO:0005886">
    <property type="term" value="C:plasma membrane"/>
    <property type="evidence" value="ECO:0007669"/>
    <property type="project" value="UniProtKB-SubCell"/>
</dbReference>
<keyword evidence="4 10" id="KW-0812">Transmembrane</keyword>
<keyword evidence="5 10" id="KW-1133">Transmembrane helix</keyword>
<evidence type="ECO:0000313" key="13">
    <source>
        <dbReference type="Proteomes" id="UP001162131"/>
    </source>
</evidence>
<dbReference type="Gene3D" id="6.10.140.1330">
    <property type="match status" value="1"/>
</dbReference>
<keyword evidence="6" id="KW-0915">Sodium</keyword>
<keyword evidence="8 10" id="KW-0472">Membrane</keyword>
<dbReference type="GO" id="GO:0015385">
    <property type="term" value="F:sodium:proton antiporter activity"/>
    <property type="evidence" value="ECO:0007669"/>
    <property type="project" value="InterPro"/>
</dbReference>
<dbReference type="AlphaFoldDB" id="A0AAU9K5S0"/>
<dbReference type="InterPro" id="IPR004709">
    <property type="entry name" value="NaH_exchanger"/>
</dbReference>
<reference evidence="12" key="1">
    <citation type="submission" date="2021-09" db="EMBL/GenBank/DDBJ databases">
        <authorList>
            <consortium name="AG Swart"/>
            <person name="Singh M."/>
            <person name="Singh A."/>
            <person name="Seah K."/>
            <person name="Emmerich C."/>
        </authorList>
    </citation>
    <scope>NUCLEOTIDE SEQUENCE</scope>
    <source>
        <strain evidence="12">ATCC30299</strain>
    </source>
</reference>
<keyword evidence="3" id="KW-1003">Cell membrane</keyword>
<dbReference type="PRINTS" id="PR01084">
    <property type="entry name" value="NAHEXCHNGR"/>
</dbReference>
<dbReference type="PANTHER" id="PTHR10110:SF86">
    <property type="entry name" value="SODIUM_HYDROGEN EXCHANGER 7"/>
    <property type="match status" value="1"/>
</dbReference>
<comment type="subcellular location">
    <subcellularLocation>
        <location evidence="1">Cell membrane</location>
        <topology evidence="1">Multi-pass membrane protein</topology>
    </subcellularLocation>
</comment>
<feature type="transmembrane region" description="Helical" evidence="10">
    <location>
        <begin position="264"/>
        <end position="281"/>
    </location>
</feature>
<dbReference type="GO" id="GO:0015386">
    <property type="term" value="F:potassium:proton antiporter activity"/>
    <property type="evidence" value="ECO:0007669"/>
    <property type="project" value="TreeGrafter"/>
</dbReference>
<dbReference type="GO" id="GO:0098719">
    <property type="term" value="P:sodium ion import across plasma membrane"/>
    <property type="evidence" value="ECO:0007669"/>
    <property type="project" value="TreeGrafter"/>
</dbReference>